<dbReference type="Proteomes" id="UP000663792">
    <property type="component" value="Unassembled WGS sequence"/>
</dbReference>
<organism evidence="1 2">
    <name type="scientific">Nakamurella leprariae</name>
    <dbReference type="NCBI Taxonomy" id="2803911"/>
    <lineage>
        <taxon>Bacteria</taxon>
        <taxon>Bacillati</taxon>
        <taxon>Actinomycetota</taxon>
        <taxon>Actinomycetes</taxon>
        <taxon>Nakamurellales</taxon>
        <taxon>Nakamurellaceae</taxon>
        <taxon>Nakamurella</taxon>
    </lineage>
</organism>
<comment type="caution">
    <text evidence="1">The sequence shown here is derived from an EMBL/GenBank/DDBJ whole genome shotgun (WGS) entry which is preliminary data.</text>
</comment>
<dbReference type="EMBL" id="JAERWK010000005">
    <property type="protein sequence ID" value="MBM9466358.1"/>
    <property type="molecule type" value="Genomic_DNA"/>
</dbReference>
<sequence length="185" mass="18499">MTTTLIPTGTPMSTSTRVIGPGDLIRAVPARTRTLMQDAKGDRARAVRLLLEQLASMGLLTEHEVETLAEMVDLGFAVKARTVPAADAAARVRARTDELVASGTAGPIALAFATAAAASYDPTDRTPGNGATVLAAATAAKKGGWMETLAGAGAVIGTVLGGSDGGALGAAVGSVVGKIVDECLD</sequence>
<accession>A0A939BVB6</accession>
<reference evidence="1" key="1">
    <citation type="submission" date="2021-01" db="EMBL/GenBank/DDBJ databases">
        <title>YIM 132084 draft genome.</title>
        <authorList>
            <person name="An D."/>
        </authorList>
    </citation>
    <scope>NUCLEOTIDE SEQUENCE</scope>
    <source>
        <strain evidence="1">YIM 132084</strain>
    </source>
</reference>
<protein>
    <submittedName>
        <fullName evidence="1">Uncharacterized protein</fullName>
    </submittedName>
</protein>
<name>A0A939BVB6_9ACTN</name>
<dbReference type="RefSeq" id="WP_205259306.1">
    <property type="nucleotide sequence ID" value="NZ_JAERWK010000005.1"/>
</dbReference>
<keyword evidence="2" id="KW-1185">Reference proteome</keyword>
<gene>
    <name evidence="1" type="ORF">JL106_03580</name>
</gene>
<evidence type="ECO:0000313" key="2">
    <source>
        <dbReference type="Proteomes" id="UP000663792"/>
    </source>
</evidence>
<proteinExistence type="predicted"/>
<dbReference type="AlphaFoldDB" id="A0A939BVB6"/>
<evidence type="ECO:0000313" key="1">
    <source>
        <dbReference type="EMBL" id="MBM9466358.1"/>
    </source>
</evidence>